<feature type="coiled-coil region" evidence="9">
    <location>
        <begin position="122"/>
        <end position="149"/>
    </location>
</feature>
<dbReference type="SUPFAM" id="SSF52172">
    <property type="entry name" value="CheY-like"/>
    <property type="match status" value="1"/>
</dbReference>
<evidence type="ECO:0000313" key="12">
    <source>
        <dbReference type="EMBL" id="NDW04903.1"/>
    </source>
</evidence>
<dbReference type="EC" id="2.7.13.3" evidence="2"/>
<protein>
    <recommendedName>
        <fullName evidence="2">histidine kinase</fullName>
        <ecNumber evidence="2">2.7.13.3</ecNumber>
    </recommendedName>
</protein>
<evidence type="ECO:0000256" key="9">
    <source>
        <dbReference type="SAM" id="Coils"/>
    </source>
</evidence>
<evidence type="ECO:0000256" key="2">
    <source>
        <dbReference type="ARBA" id="ARBA00012438"/>
    </source>
</evidence>
<dbReference type="PANTHER" id="PTHR41523:SF8">
    <property type="entry name" value="ETHYLENE RESPONSE SENSOR PROTEIN"/>
    <property type="match status" value="1"/>
</dbReference>
<dbReference type="Pfam" id="PF00072">
    <property type="entry name" value="Response_reg"/>
    <property type="match status" value="1"/>
</dbReference>
<dbReference type="CDD" id="cd00156">
    <property type="entry name" value="REC"/>
    <property type="match status" value="1"/>
</dbReference>
<comment type="catalytic activity">
    <reaction evidence="1">
        <text>ATP + protein L-histidine = ADP + protein N-phospho-L-histidine.</text>
        <dbReference type="EC" id="2.7.13.3"/>
    </reaction>
</comment>
<dbReference type="GO" id="GO:0004673">
    <property type="term" value="F:protein histidine kinase activity"/>
    <property type="evidence" value="ECO:0007669"/>
    <property type="project" value="UniProtKB-EC"/>
</dbReference>
<accession>A0A6N9T0L4</accession>
<dbReference type="PROSITE" id="PS50110">
    <property type="entry name" value="RESPONSE_REGULATORY"/>
    <property type="match status" value="1"/>
</dbReference>
<evidence type="ECO:0000256" key="3">
    <source>
        <dbReference type="ARBA" id="ARBA00022553"/>
    </source>
</evidence>
<dbReference type="Proteomes" id="UP000469011">
    <property type="component" value="Unassembled WGS sequence"/>
</dbReference>
<dbReference type="SUPFAM" id="SSF55874">
    <property type="entry name" value="ATPase domain of HSP90 chaperone/DNA topoisomerase II/histidine kinase"/>
    <property type="match status" value="1"/>
</dbReference>
<evidence type="ECO:0000256" key="6">
    <source>
        <dbReference type="ARBA" id="ARBA00022777"/>
    </source>
</evidence>
<dbReference type="Gene3D" id="3.40.50.2300">
    <property type="match status" value="1"/>
</dbReference>
<comment type="caution">
    <text evidence="12">The sequence shown here is derived from an EMBL/GenBank/DDBJ whole genome shotgun (WGS) entry which is preliminary data.</text>
</comment>
<keyword evidence="7" id="KW-0067">ATP-binding</keyword>
<dbReference type="InterPro" id="IPR001789">
    <property type="entry name" value="Sig_transdc_resp-reg_receiver"/>
</dbReference>
<evidence type="ECO:0000256" key="1">
    <source>
        <dbReference type="ARBA" id="ARBA00000085"/>
    </source>
</evidence>
<keyword evidence="9" id="KW-0175">Coiled coil</keyword>
<feature type="domain" description="Histidine kinase" evidence="10">
    <location>
        <begin position="253"/>
        <end position="339"/>
    </location>
</feature>
<dbReference type="PROSITE" id="PS50109">
    <property type="entry name" value="HIS_KIN"/>
    <property type="match status" value="1"/>
</dbReference>
<proteinExistence type="predicted"/>
<evidence type="ECO:0000256" key="7">
    <source>
        <dbReference type="ARBA" id="ARBA00022840"/>
    </source>
</evidence>
<feature type="domain" description="Response regulatory" evidence="11">
    <location>
        <begin position="3"/>
        <end position="117"/>
    </location>
</feature>
<dbReference type="Pfam" id="PF07568">
    <property type="entry name" value="HisKA_2"/>
    <property type="match status" value="1"/>
</dbReference>
<dbReference type="GO" id="GO:0000160">
    <property type="term" value="P:phosphorelay signal transduction system"/>
    <property type="evidence" value="ECO:0007669"/>
    <property type="project" value="InterPro"/>
</dbReference>
<name>A0A6N9T0L4_9HYPH</name>
<dbReference type="InterPro" id="IPR003594">
    <property type="entry name" value="HATPase_dom"/>
</dbReference>
<dbReference type="InterPro" id="IPR011495">
    <property type="entry name" value="Sig_transdc_His_kin_sub2_dim/P"/>
</dbReference>
<keyword evidence="3 8" id="KW-0597">Phosphoprotein</keyword>
<reference evidence="12 13" key="1">
    <citation type="submission" date="2020-01" db="EMBL/GenBank/DDBJ databases">
        <title>Jiella pacifica sp. nov.</title>
        <authorList>
            <person name="Xue Z."/>
            <person name="Zhu S."/>
            <person name="Chen J."/>
            <person name="Yang J."/>
        </authorList>
    </citation>
    <scope>NUCLEOTIDE SEQUENCE [LARGE SCALE GENOMIC DNA]</scope>
    <source>
        <strain evidence="12 13">40Bstr34</strain>
    </source>
</reference>
<dbReference type="SMART" id="SM00448">
    <property type="entry name" value="REC"/>
    <property type="match status" value="1"/>
</dbReference>
<dbReference type="GO" id="GO:0005524">
    <property type="term" value="F:ATP binding"/>
    <property type="evidence" value="ECO:0007669"/>
    <property type="project" value="UniProtKB-KW"/>
</dbReference>
<gene>
    <name evidence="12" type="ORF">GTK09_10720</name>
</gene>
<evidence type="ECO:0000256" key="8">
    <source>
        <dbReference type="PROSITE-ProRule" id="PRU00169"/>
    </source>
</evidence>
<keyword evidence="13" id="KW-1185">Reference proteome</keyword>
<dbReference type="EMBL" id="JAAAMG010000007">
    <property type="protein sequence ID" value="NDW04903.1"/>
    <property type="molecule type" value="Genomic_DNA"/>
</dbReference>
<dbReference type="InterPro" id="IPR036890">
    <property type="entry name" value="HATPase_C_sf"/>
</dbReference>
<evidence type="ECO:0000256" key="5">
    <source>
        <dbReference type="ARBA" id="ARBA00022741"/>
    </source>
</evidence>
<dbReference type="CDD" id="cd16936">
    <property type="entry name" value="HATPase_RsbW-like"/>
    <property type="match status" value="1"/>
</dbReference>
<dbReference type="Gene3D" id="3.30.565.10">
    <property type="entry name" value="Histidine kinase-like ATPase, C-terminal domain"/>
    <property type="match status" value="1"/>
</dbReference>
<evidence type="ECO:0000259" key="10">
    <source>
        <dbReference type="PROSITE" id="PS50109"/>
    </source>
</evidence>
<sequence length="339" mass="36397">MPRVLYIDDDEGLRLLTSRRLSRRGFEVETAADADSGVARLREGGFDLVAIDHYMPGKTGLDALAMIGALPSPPPVVYVTGSEETSVAVAALKAGATDYVVKTVGEDFFDLLASSFRQSLERQALVAAKDEAEQALRASNDRLAAMVKEANHRVANSLQILSAFVNIQASAVGSDEAKSALRDTQQRIAAIAQVHRRLYNSDDIATIDMAEYLLPLAEELEATWSTPKSPRKVSFLSDSVRLKTDRAISLGIIVTELVGNACKYAYRPDEAGEVRIRLLQEAPNFRLSVEDDGPGVDLGAKPQGTGVGTRLIRAMAQSLGADLDYGHGPGARICVTAAL</sequence>
<dbReference type="InterPro" id="IPR011006">
    <property type="entry name" value="CheY-like_superfamily"/>
</dbReference>
<feature type="modified residue" description="4-aspartylphosphate" evidence="8">
    <location>
        <position position="52"/>
    </location>
</feature>
<organism evidence="12 13">
    <name type="scientific">Jiella pacifica</name>
    <dbReference type="NCBI Taxonomy" id="2696469"/>
    <lineage>
        <taxon>Bacteria</taxon>
        <taxon>Pseudomonadati</taxon>
        <taxon>Pseudomonadota</taxon>
        <taxon>Alphaproteobacteria</taxon>
        <taxon>Hyphomicrobiales</taxon>
        <taxon>Aurantimonadaceae</taxon>
        <taxon>Jiella</taxon>
    </lineage>
</organism>
<evidence type="ECO:0000256" key="4">
    <source>
        <dbReference type="ARBA" id="ARBA00022679"/>
    </source>
</evidence>
<dbReference type="PANTHER" id="PTHR41523">
    <property type="entry name" value="TWO-COMPONENT SYSTEM SENSOR PROTEIN"/>
    <property type="match status" value="1"/>
</dbReference>
<dbReference type="InterPro" id="IPR005467">
    <property type="entry name" value="His_kinase_dom"/>
</dbReference>
<keyword evidence="6" id="KW-0418">Kinase</keyword>
<dbReference type="Pfam" id="PF13581">
    <property type="entry name" value="HATPase_c_2"/>
    <property type="match status" value="1"/>
</dbReference>
<dbReference type="RefSeq" id="WP_163463153.1">
    <property type="nucleotide sequence ID" value="NZ_JAAAMG010000007.1"/>
</dbReference>
<keyword evidence="4" id="KW-0808">Transferase</keyword>
<dbReference type="AlphaFoldDB" id="A0A6N9T0L4"/>
<evidence type="ECO:0000259" key="11">
    <source>
        <dbReference type="PROSITE" id="PS50110"/>
    </source>
</evidence>
<keyword evidence="5" id="KW-0547">Nucleotide-binding</keyword>
<dbReference type="SMART" id="SM00387">
    <property type="entry name" value="HATPase_c"/>
    <property type="match status" value="1"/>
</dbReference>
<evidence type="ECO:0000313" key="13">
    <source>
        <dbReference type="Proteomes" id="UP000469011"/>
    </source>
</evidence>